<evidence type="ECO:0000313" key="3">
    <source>
        <dbReference type="EMBL" id="KAK0627755.1"/>
    </source>
</evidence>
<dbReference type="Gene3D" id="3.90.1150.80">
    <property type="match status" value="1"/>
</dbReference>
<gene>
    <name evidence="3" type="ORF">B0T14DRAFT_493788</name>
</gene>
<reference evidence="3" key="1">
    <citation type="submission" date="2023-06" db="EMBL/GenBank/DDBJ databases">
        <title>Genome-scale phylogeny and comparative genomics of the fungal order Sordariales.</title>
        <authorList>
            <consortium name="Lawrence Berkeley National Laboratory"/>
            <person name="Hensen N."/>
            <person name="Bonometti L."/>
            <person name="Westerberg I."/>
            <person name="Brannstrom I.O."/>
            <person name="Guillou S."/>
            <person name="Cros-Aarteil S."/>
            <person name="Calhoun S."/>
            <person name="Haridas S."/>
            <person name="Kuo A."/>
            <person name="Mondo S."/>
            <person name="Pangilinan J."/>
            <person name="Riley R."/>
            <person name="Labutti K."/>
            <person name="Andreopoulos B."/>
            <person name="Lipzen A."/>
            <person name="Chen C."/>
            <person name="Yanf M."/>
            <person name="Daum C."/>
            <person name="Ng V."/>
            <person name="Clum A."/>
            <person name="Steindorff A."/>
            <person name="Ohm R."/>
            <person name="Martin F."/>
            <person name="Silar P."/>
            <person name="Natvig D."/>
            <person name="Lalanne C."/>
            <person name="Gautier V."/>
            <person name="Ament-Velasquez S.L."/>
            <person name="Kruys A."/>
            <person name="Hutchinson M.I."/>
            <person name="Powell A.J."/>
            <person name="Barry K."/>
            <person name="Miller A.N."/>
            <person name="Grigoriev I.V."/>
            <person name="Debuchy R."/>
            <person name="Gladieux P."/>
            <person name="Thoren M.H."/>
            <person name="Johannesson H."/>
        </authorList>
    </citation>
    <scope>NUCLEOTIDE SEQUENCE</scope>
    <source>
        <strain evidence="3">CBS 606.72</strain>
    </source>
</reference>
<dbReference type="InterPro" id="IPR020981">
    <property type="entry name" value="Csm1/Pcs1_C"/>
</dbReference>
<keyword evidence="4" id="KW-1185">Reference proteome</keyword>
<dbReference type="GO" id="GO:0033551">
    <property type="term" value="C:monopolin complex"/>
    <property type="evidence" value="ECO:0007669"/>
    <property type="project" value="InterPro"/>
</dbReference>
<organism evidence="3 4">
    <name type="scientific">Immersiella caudata</name>
    <dbReference type="NCBI Taxonomy" id="314043"/>
    <lineage>
        <taxon>Eukaryota</taxon>
        <taxon>Fungi</taxon>
        <taxon>Dikarya</taxon>
        <taxon>Ascomycota</taxon>
        <taxon>Pezizomycotina</taxon>
        <taxon>Sordariomycetes</taxon>
        <taxon>Sordariomycetidae</taxon>
        <taxon>Sordariales</taxon>
        <taxon>Lasiosphaeriaceae</taxon>
        <taxon>Immersiella</taxon>
    </lineage>
</organism>
<dbReference type="PANTHER" id="PTHR28006">
    <property type="entry name" value="MONOPOLIN COMPLEX SUBUNIT CSM1"/>
    <property type="match status" value="1"/>
</dbReference>
<dbReference type="GO" id="GO:0005730">
    <property type="term" value="C:nucleolus"/>
    <property type="evidence" value="ECO:0007669"/>
    <property type="project" value="TreeGrafter"/>
</dbReference>
<feature type="compositionally biased region" description="Polar residues" evidence="1">
    <location>
        <begin position="20"/>
        <end position="30"/>
    </location>
</feature>
<evidence type="ECO:0000256" key="1">
    <source>
        <dbReference type="SAM" id="MobiDB-lite"/>
    </source>
</evidence>
<dbReference type="InterPro" id="IPR038608">
    <property type="entry name" value="Csm1/Pcs1_C_sf"/>
</dbReference>
<dbReference type="GO" id="GO:0034506">
    <property type="term" value="C:chromosome, centromeric core domain"/>
    <property type="evidence" value="ECO:0007669"/>
    <property type="project" value="TreeGrafter"/>
</dbReference>
<protein>
    <submittedName>
        <fullName evidence="3">Chromosome segregation protein Csm1/Pcs1-domain-containing protein</fullName>
    </submittedName>
</protein>
<dbReference type="EMBL" id="JAULSU010000002">
    <property type="protein sequence ID" value="KAK0627755.1"/>
    <property type="molecule type" value="Genomic_DNA"/>
</dbReference>
<dbReference type="GO" id="GO:0051315">
    <property type="term" value="P:attachment of mitotic spindle microtubules to kinetochore"/>
    <property type="evidence" value="ECO:0007669"/>
    <property type="project" value="TreeGrafter"/>
</dbReference>
<feature type="region of interest" description="Disordered" evidence="1">
    <location>
        <begin position="1"/>
        <end position="210"/>
    </location>
</feature>
<dbReference type="GO" id="GO:1990644">
    <property type="term" value="F:microtubule site clamp"/>
    <property type="evidence" value="ECO:0007669"/>
    <property type="project" value="TreeGrafter"/>
</dbReference>
<feature type="compositionally biased region" description="Acidic residues" evidence="1">
    <location>
        <begin position="72"/>
        <end position="83"/>
    </location>
</feature>
<dbReference type="PANTHER" id="PTHR28006:SF1">
    <property type="entry name" value="MONOPOLIN COMPLEX SUBUNIT CSM1"/>
    <property type="match status" value="1"/>
</dbReference>
<dbReference type="GO" id="GO:0072686">
    <property type="term" value="C:mitotic spindle"/>
    <property type="evidence" value="ECO:0007669"/>
    <property type="project" value="TreeGrafter"/>
</dbReference>
<dbReference type="Proteomes" id="UP001175000">
    <property type="component" value="Unassembled WGS sequence"/>
</dbReference>
<dbReference type="GO" id="GO:0045144">
    <property type="term" value="P:meiotic sister chromatid segregation"/>
    <property type="evidence" value="ECO:0007669"/>
    <property type="project" value="TreeGrafter"/>
</dbReference>
<dbReference type="CDD" id="cd23787">
    <property type="entry name" value="RWD_CSM1"/>
    <property type="match status" value="1"/>
</dbReference>
<dbReference type="FunFam" id="3.90.1150.80:FF:000001">
    <property type="entry name" value="Chromosome segregation protein (Pcs1)"/>
    <property type="match status" value="1"/>
</dbReference>
<feature type="domain" description="Monopolin complex subunit Csm1/Pcs1 C-terminal" evidence="2">
    <location>
        <begin position="350"/>
        <end position="436"/>
    </location>
</feature>
<comment type="caution">
    <text evidence="3">The sequence shown here is derived from an EMBL/GenBank/DDBJ whole genome shotgun (WGS) entry which is preliminary data.</text>
</comment>
<dbReference type="InterPro" id="IPR040349">
    <property type="entry name" value="Csm1/Pcs1"/>
</dbReference>
<dbReference type="AlphaFoldDB" id="A0AA40C7E6"/>
<dbReference type="Pfam" id="PF12539">
    <property type="entry name" value="Csm1"/>
    <property type="match status" value="1"/>
</dbReference>
<feature type="compositionally biased region" description="Low complexity" evidence="1">
    <location>
        <begin position="178"/>
        <end position="191"/>
    </location>
</feature>
<name>A0AA40C7E6_9PEZI</name>
<evidence type="ECO:0000313" key="4">
    <source>
        <dbReference type="Proteomes" id="UP001175000"/>
    </source>
</evidence>
<proteinExistence type="predicted"/>
<accession>A0AA40C7E6</accession>
<evidence type="ECO:0000259" key="2">
    <source>
        <dbReference type="Pfam" id="PF12539"/>
    </source>
</evidence>
<sequence>MAPATKGTRGRQPANKVTKPAQQKKTSTRQLAAAVEKAAEEESRAALAEKSSNAQPKATARGRKKAAPEPEREVEDVVMEDTTTEPAPKPKTARGRPKKAAAAEEVKEPANTTRRAPVGRGQAAKKVAVVIPEEEDMTEIPETQPPGAYPAGSEGEEERDQLEALPASDPMEKIRQIPSSPSKRPLYSSSSEGGSGDPALRRRLGDMTQKYEALEKRHQDLKEVAVREAERNFDRLKKQTDEKAKAAEQLIATLKSEVAAQKEEAKEAIHLKKQLDEISAQTEDYQARATSLTTSLAEAKAEIKSLTMKLSAARAAEAAAVARVVPGSAMKNGHAQQRVQRQEQATLSAQLKEDLYGDLTGLIVRGVKRDGTEDVYDCIQTGRNGTLHFKLAIDVDGAENFEDTQVLYMPQLDPNRDRALIEILPEYLIEEITFPRPQAAKFYARLMKALNE</sequence>